<dbReference type="RefSeq" id="XP_032807519.1">
    <property type="nucleotide sequence ID" value="XM_032951628.1"/>
</dbReference>
<accession>A0AAJ7SXX5</accession>
<dbReference type="AlphaFoldDB" id="A0AAJ7SXX5"/>
<organism evidence="2 3">
    <name type="scientific">Petromyzon marinus</name>
    <name type="common">Sea lamprey</name>
    <dbReference type="NCBI Taxonomy" id="7757"/>
    <lineage>
        <taxon>Eukaryota</taxon>
        <taxon>Metazoa</taxon>
        <taxon>Chordata</taxon>
        <taxon>Craniata</taxon>
        <taxon>Vertebrata</taxon>
        <taxon>Cyclostomata</taxon>
        <taxon>Hyperoartia</taxon>
        <taxon>Petromyzontiformes</taxon>
        <taxon>Petromyzontidae</taxon>
        <taxon>Petromyzon</taxon>
    </lineage>
</organism>
<dbReference type="GeneID" id="116941043"/>
<dbReference type="Proteomes" id="UP001318040">
    <property type="component" value="Chromosome 10"/>
</dbReference>
<reference evidence="3" key="1">
    <citation type="submission" date="2025-08" db="UniProtKB">
        <authorList>
            <consortium name="RefSeq"/>
        </authorList>
    </citation>
    <scope>IDENTIFICATION</scope>
    <source>
        <tissue evidence="3">Sperm</tissue>
    </source>
</reference>
<feature type="region of interest" description="Disordered" evidence="1">
    <location>
        <begin position="51"/>
        <end position="75"/>
    </location>
</feature>
<proteinExistence type="predicted"/>
<evidence type="ECO:0000313" key="3">
    <source>
        <dbReference type="RefSeq" id="XP_032807519.1"/>
    </source>
</evidence>
<gene>
    <name evidence="3" type="primary">LOC116941043</name>
</gene>
<evidence type="ECO:0000256" key="1">
    <source>
        <dbReference type="SAM" id="MobiDB-lite"/>
    </source>
</evidence>
<sequence>MSVQSETRQLKAAVAQLLEQHLSVHLRERDFDPRVGRHPSSRAVDLAFVRLPRSRSQNDGPGNPEERAACRGSSKVTGGHVSLEKEAEILSAYASCLIREMTQLSSLSTRPPAMLMAPYALRYAKQRDEPKKTKTGGRGNKGPHLSPVKSTPCSESDGPRSELASGSLGVKRGRGTEARSQGTLPRVRMT</sequence>
<keyword evidence="2" id="KW-1185">Reference proteome</keyword>
<dbReference type="CTD" id="116941043"/>
<protein>
    <submittedName>
        <fullName evidence="3">Uncharacterized protein LOC116941043 isoform X3</fullName>
    </submittedName>
</protein>
<feature type="region of interest" description="Disordered" evidence="1">
    <location>
        <begin position="125"/>
        <end position="190"/>
    </location>
</feature>
<evidence type="ECO:0000313" key="2">
    <source>
        <dbReference type="Proteomes" id="UP001318040"/>
    </source>
</evidence>
<name>A0AAJ7SXX5_PETMA</name>